<evidence type="ECO:0000256" key="2">
    <source>
        <dbReference type="ARBA" id="ARBA00007424"/>
    </source>
</evidence>
<evidence type="ECO:0000256" key="4">
    <source>
        <dbReference type="ARBA" id="ARBA00022619"/>
    </source>
</evidence>
<dbReference type="InterPro" id="IPR036467">
    <property type="entry name" value="LS/RS_sf"/>
</dbReference>
<comment type="similarity">
    <text evidence="2 7">Belongs to the DMRL synthase family.</text>
</comment>
<feature type="binding site" evidence="7">
    <location>
        <position position="133"/>
    </location>
    <ligand>
        <name>(2S)-2-hydroxy-3-oxobutyl phosphate</name>
        <dbReference type="ChEBI" id="CHEBI:58830"/>
    </ligand>
</feature>
<comment type="pathway">
    <text evidence="1 7">Cofactor biosynthesis; riboflavin biosynthesis; riboflavin from 2-hydroxy-3-oxobutyl phosphate and 5-amino-6-(D-ribitylamino)uracil: step 1/2.</text>
</comment>
<dbReference type="NCBIfam" id="TIGR00114">
    <property type="entry name" value="lumazine-synth"/>
    <property type="match status" value="1"/>
</dbReference>
<comment type="caution">
    <text evidence="8">The sequence shown here is derived from an EMBL/GenBank/DDBJ whole genome shotgun (WGS) entry which is preliminary data.</text>
</comment>
<evidence type="ECO:0000313" key="9">
    <source>
        <dbReference type="Proteomes" id="UP000323142"/>
    </source>
</evidence>
<dbReference type="GO" id="GO:0005829">
    <property type="term" value="C:cytosol"/>
    <property type="evidence" value="ECO:0007669"/>
    <property type="project" value="TreeGrafter"/>
</dbReference>
<dbReference type="OrthoDB" id="9809709at2"/>
<evidence type="ECO:0000256" key="1">
    <source>
        <dbReference type="ARBA" id="ARBA00004917"/>
    </source>
</evidence>
<evidence type="ECO:0000256" key="7">
    <source>
        <dbReference type="HAMAP-Rule" id="MF_00178"/>
    </source>
</evidence>
<evidence type="ECO:0000313" key="8">
    <source>
        <dbReference type="EMBL" id="KAA2238010.1"/>
    </source>
</evidence>
<dbReference type="Gene3D" id="3.40.50.960">
    <property type="entry name" value="Lumazine/riboflavin synthase"/>
    <property type="match status" value="1"/>
</dbReference>
<feature type="binding site" evidence="7">
    <location>
        <begin position="86"/>
        <end position="88"/>
    </location>
    <ligand>
        <name>5-amino-6-(D-ribitylamino)uracil</name>
        <dbReference type="ChEBI" id="CHEBI:15934"/>
    </ligand>
</feature>
<feature type="active site" description="Proton donor" evidence="7">
    <location>
        <position position="94"/>
    </location>
</feature>
<keyword evidence="5 7" id="KW-0808">Transferase</keyword>
<dbReference type="InterPro" id="IPR002180">
    <property type="entry name" value="LS/RS"/>
</dbReference>
<reference evidence="8 9" key="2">
    <citation type="submission" date="2019-09" db="EMBL/GenBank/DDBJ databases">
        <authorList>
            <person name="Jin C."/>
        </authorList>
    </citation>
    <scope>NUCLEOTIDE SEQUENCE [LARGE SCALE GENOMIC DNA]</scope>
    <source>
        <strain evidence="8 9">BN140002</strain>
    </source>
</reference>
<dbReference type="GO" id="GO:0009231">
    <property type="term" value="P:riboflavin biosynthetic process"/>
    <property type="evidence" value="ECO:0007669"/>
    <property type="project" value="UniProtKB-UniRule"/>
</dbReference>
<dbReference type="Proteomes" id="UP000323142">
    <property type="component" value="Unassembled WGS sequence"/>
</dbReference>
<name>A0A5B2VHP3_9HYPH</name>
<dbReference type="GO" id="GO:0009349">
    <property type="term" value="C:riboflavin synthase complex"/>
    <property type="evidence" value="ECO:0007669"/>
    <property type="project" value="UniProtKB-UniRule"/>
</dbReference>
<dbReference type="GO" id="GO:0000906">
    <property type="term" value="F:6,7-dimethyl-8-ribityllumazine synthase activity"/>
    <property type="evidence" value="ECO:0007669"/>
    <property type="project" value="UniProtKB-UniRule"/>
</dbReference>
<evidence type="ECO:0000256" key="3">
    <source>
        <dbReference type="ARBA" id="ARBA00012664"/>
    </source>
</evidence>
<evidence type="ECO:0000256" key="6">
    <source>
        <dbReference type="ARBA" id="ARBA00048785"/>
    </source>
</evidence>
<comment type="catalytic activity">
    <reaction evidence="6 7">
        <text>(2S)-2-hydroxy-3-oxobutyl phosphate + 5-amino-6-(D-ribitylamino)uracil = 6,7-dimethyl-8-(1-D-ribityl)lumazine + phosphate + 2 H2O + H(+)</text>
        <dbReference type="Rhea" id="RHEA:26152"/>
        <dbReference type="ChEBI" id="CHEBI:15377"/>
        <dbReference type="ChEBI" id="CHEBI:15378"/>
        <dbReference type="ChEBI" id="CHEBI:15934"/>
        <dbReference type="ChEBI" id="CHEBI:43474"/>
        <dbReference type="ChEBI" id="CHEBI:58201"/>
        <dbReference type="ChEBI" id="CHEBI:58830"/>
        <dbReference type="EC" id="2.5.1.78"/>
    </reaction>
</comment>
<feature type="binding site" evidence="7">
    <location>
        <begin position="91"/>
        <end position="92"/>
    </location>
    <ligand>
        <name>(2S)-2-hydroxy-3-oxobutyl phosphate</name>
        <dbReference type="ChEBI" id="CHEBI:58830"/>
    </ligand>
</feature>
<dbReference type="InterPro" id="IPR034964">
    <property type="entry name" value="LS"/>
</dbReference>
<accession>A0A5B2VHP3</accession>
<proteinExistence type="inferred from homology"/>
<dbReference type="HAMAP" id="MF_00178">
    <property type="entry name" value="Lumazine_synth"/>
    <property type="match status" value="1"/>
</dbReference>
<dbReference type="UniPathway" id="UPA00275">
    <property type="reaction ID" value="UER00404"/>
</dbReference>
<dbReference type="AlphaFoldDB" id="A0A5B2VHP3"/>
<comment type="function">
    <text evidence="7">Catalyzes the formation of 6,7-dimethyl-8-ribityllumazine by condensation of 5-amino-6-(D-ribitylamino)uracil with 3,4-dihydroxy-2-butanone 4-phosphate. This is the penultimate step in the biosynthesis of riboflavin.</text>
</comment>
<organism evidence="8 9">
    <name type="scientific">Salinarimonas soli</name>
    <dbReference type="NCBI Taxonomy" id="1638099"/>
    <lineage>
        <taxon>Bacteria</taxon>
        <taxon>Pseudomonadati</taxon>
        <taxon>Pseudomonadota</taxon>
        <taxon>Alphaproteobacteria</taxon>
        <taxon>Hyphomicrobiales</taxon>
        <taxon>Salinarimonadaceae</taxon>
        <taxon>Salinarimonas</taxon>
    </lineage>
</organism>
<dbReference type="CDD" id="cd09209">
    <property type="entry name" value="Lumazine_synthase-I"/>
    <property type="match status" value="1"/>
</dbReference>
<dbReference type="EMBL" id="VUOA01000016">
    <property type="protein sequence ID" value="KAA2238010.1"/>
    <property type="molecule type" value="Genomic_DNA"/>
</dbReference>
<dbReference type="Pfam" id="PF00885">
    <property type="entry name" value="DMRL_synthase"/>
    <property type="match status" value="1"/>
</dbReference>
<keyword evidence="9" id="KW-1185">Reference proteome</keyword>
<protein>
    <recommendedName>
        <fullName evidence="3 7">6,7-dimethyl-8-ribityllumazine synthase</fullName>
        <shortName evidence="7">DMRL synthase</shortName>
        <shortName evidence="7">LS</shortName>
        <shortName evidence="7">Lumazine synthase</shortName>
        <ecNumber evidence="3 7">2.5.1.78</ecNumber>
    </recommendedName>
</protein>
<dbReference type="RefSeq" id="WP_149816342.1">
    <property type="nucleotide sequence ID" value="NZ_VUOA01000016.1"/>
</dbReference>
<evidence type="ECO:0000256" key="5">
    <source>
        <dbReference type="ARBA" id="ARBA00022679"/>
    </source>
</evidence>
<dbReference type="PANTHER" id="PTHR21058">
    <property type="entry name" value="6,7-DIMETHYL-8-RIBITYLLUMAZINE SYNTHASE DMRL SYNTHASE LUMAZINE SYNTHASE"/>
    <property type="match status" value="1"/>
</dbReference>
<dbReference type="EC" id="2.5.1.78" evidence="3 7"/>
<dbReference type="SUPFAM" id="SSF52121">
    <property type="entry name" value="Lumazine synthase"/>
    <property type="match status" value="1"/>
</dbReference>
<gene>
    <name evidence="7" type="primary">ribH</name>
    <name evidence="8" type="ORF">F0L46_06990</name>
</gene>
<feature type="binding site" evidence="7">
    <location>
        <position position="26"/>
    </location>
    <ligand>
        <name>5-amino-6-(D-ribitylamino)uracil</name>
        <dbReference type="ChEBI" id="CHEBI:15934"/>
    </ligand>
</feature>
<feature type="binding site" evidence="7">
    <location>
        <position position="119"/>
    </location>
    <ligand>
        <name>5-amino-6-(D-ribitylamino)uracil</name>
        <dbReference type="ChEBI" id="CHEBI:15934"/>
    </ligand>
</feature>
<reference evidence="8 9" key="1">
    <citation type="submission" date="2019-09" db="EMBL/GenBank/DDBJ databases">
        <title>Salinarimonas rosea gen. nov., sp. nov., a new member of the a-2 subgroup of the Proteobacteria.</title>
        <authorList>
            <person name="Liu J."/>
        </authorList>
    </citation>
    <scope>NUCLEOTIDE SEQUENCE [LARGE SCALE GENOMIC DNA]</scope>
    <source>
        <strain evidence="8 9">BN140002</strain>
    </source>
</reference>
<dbReference type="PANTHER" id="PTHR21058:SF0">
    <property type="entry name" value="6,7-DIMETHYL-8-RIBITYLLUMAZINE SYNTHASE"/>
    <property type="match status" value="1"/>
</dbReference>
<feature type="binding site" evidence="7">
    <location>
        <begin position="57"/>
        <end position="59"/>
    </location>
    <ligand>
        <name>5-amino-6-(D-ribitylamino)uracil</name>
        <dbReference type="ChEBI" id="CHEBI:15934"/>
    </ligand>
</feature>
<keyword evidence="4 7" id="KW-0686">Riboflavin biosynthesis</keyword>
<sequence length="163" mass="17009">MVAHSPARLDATPLPGARVLVVEARYYEDLADELLRGVRAAAEAAGASLDVLTVMGALEIPAAMAIALDAAERRGAPYDAAVALGCVIRGDTGHYDIVAGESARALMDLSVARRLPLGNGILTVNTEDQAWTRARVGELNKGGGAAEAALAVLRLRRRLQGDI</sequence>